<protein>
    <submittedName>
        <fullName evidence="9">Type II toxin-antitoxin system VapC family toxin</fullName>
    </submittedName>
</protein>
<dbReference type="EMBL" id="CP118598">
    <property type="protein sequence ID" value="WDY39610.1"/>
    <property type="molecule type" value="Genomic_DNA"/>
</dbReference>
<reference evidence="8" key="2">
    <citation type="submission" date="2019-02" db="EMBL/GenBank/DDBJ databases">
        <authorList>
            <person name="Odamaki T."/>
        </authorList>
    </citation>
    <scope>NUCLEOTIDE SEQUENCE</scope>
    <source>
        <strain evidence="6">MCC10015</strain>
        <strain evidence="7">MCC10070</strain>
        <strain evidence="8">MCC10102</strain>
    </source>
</reference>
<dbReference type="EMBL" id="SHPX01000027">
    <property type="protein sequence ID" value="TCD97117.1"/>
    <property type="molecule type" value="Genomic_DNA"/>
</dbReference>
<feature type="domain" description="PIN" evidence="5">
    <location>
        <begin position="9"/>
        <end position="143"/>
    </location>
</feature>
<dbReference type="Proteomes" id="UP000293441">
    <property type="component" value="Unassembled WGS sequence"/>
</dbReference>
<keyword evidence="2" id="KW-0479">Metal-binding</keyword>
<evidence type="ECO:0000256" key="3">
    <source>
        <dbReference type="ARBA" id="ARBA00022801"/>
    </source>
</evidence>
<dbReference type="GO" id="GO:0004518">
    <property type="term" value="F:nuclease activity"/>
    <property type="evidence" value="ECO:0007669"/>
    <property type="project" value="UniProtKB-KW"/>
</dbReference>
<evidence type="ECO:0000313" key="9">
    <source>
        <dbReference type="EMBL" id="WDY39610.1"/>
    </source>
</evidence>
<name>A0A087ATR8_BIFLL</name>
<evidence type="ECO:0000259" key="5">
    <source>
        <dbReference type="Pfam" id="PF13470"/>
    </source>
</evidence>
<dbReference type="OMA" id="MCNENGR"/>
<evidence type="ECO:0000313" key="11">
    <source>
        <dbReference type="Proteomes" id="UP000292692"/>
    </source>
</evidence>
<sequence>MRQSKQVSILCDTNILIYYMLCTPRFIKDVMKLFERCVEREVKLSCASLSLKDVFYITPERFKERFMNDESMVVATTAKLILPEVAWSGISKLKELMTIVPIGAEECELAQSLRHAHNDFEDDLIIAAAQQSGATYVVTYDKKLAKHFPEYCKTPAEIVAALA</sequence>
<dbReference type="Proteomes" id="UP000291814">
    <property type="component" value="Unassembled WGS sequence"/>
</dbReference>
<evidence type="ECO:0000256" key="2">
    <source>
        <dbReference type="ARBA" id="ARBA00022723"/>
    </source>
</evidence>
<keyword evidence="1" id="KW-0540">Nuclease</keyword>
<evidence type="ECO:0000313" key="12">
    <source>
        <dbReference type="Proteomes" id="UP000293441"/>
    </source>
</evidence>
<evidence type="ECO:0000256" key="4">
    <source>
        <dbReference type="ARBA" id="ARBA00022842"/>
    </source>
</evidence>
<dbReference type="RefSeq" id="WP_007052625.1">
    <property type="nucleotide sequence ID" value="NZ_BCYJ01000040.1"/>
</dbReference>
<evidence type="ECO:0000313" key="7">
    <source>
        <dbReference type="EMBL" id="TCE85388.1"/>
    </source>
</evidence>
<keyword evidence="4" id="KW-0460">Magnesium</keyword>
<evidence type="ECO:0000313" key="13">
    <source>
        <dbReference type="Proteomes" id="UP001221506"/>
    </source>
</evidence>
<dbReference type="GO" id="GO:0046872">
    <property type="term" value="F:metal ion binding"/>
    <property type="evidence" value="ECO:0007669"/>
    <property type="project" value="UniProtKB-KW"/>
</dbReference>
<dbReference type="Pfam" id="PF13470">
    <property type="entry name" value="PIN_3"/>
    <property type="match status" value="1"/>
</dbReference>
<dbReference type="EMBL" id="SHRR01000019">
    <property type="protein sequence ID" value="TCE85388.1"/>
    <property type="molecule type" value="Genomic_DNA"/>
</dbReference>
<organism evidence="8 11">
    <name type="scientific">Bifidobacterium longum subsp. longum</name>
    <dbReference type="NCBI Taxonomy" id="1679"/>
    <lineage>
        <taxon>Bacteria</taxon>
        <taxon>Bacillati</taxon>
        <taxon>Actinomycetota</taxon>
        <taxon>Actinomycetes</taxon>
        <taxon>Bifidobacteriales</taxon>
        <taxon>Bifidobacteriaceae</taxon>
        <taxon>Bifidobacterium</taxon>
    </lineage>
</organism>
<dbReference type="GO" id="GO:0016787">
    <property type="term" value="F:hydrolase activity"/>
    <property type="evidence" value="ECO:0007669"/>
    <property type="project" value="UniProtKB-KW"/>
</dbReference>
<dbReference type="Gene3D" id="3.40.50.1010">
    <property type="entry name" value="5'-nuclease"/>
    <property type="match status" value="1"/>
</dbReference>
<reference evidence="9 13" key="3">
    <citation type="submission" date="2023-02" db="EMBL/GenBank/DDBJ databases">
        <authorList>
            <person name="Pan L."/>
        </authorList>
    </citation>
    <scope>NUCLEOTIDE SEQUENCE [LARGE SCALE GENOMIC DNA]</scope>
    <source>
        <strain evidence="9 13">F2</strain>
    </source>
</reference>
<dbReference type="Proteomes" id="UP001221506">
    <property type="component" value="Chromosome"/>
</dbReference>
<keyword evidence="3" id="KW-0378">Hydrolase</keyword>
<reference evidence="10 11" key="1">
    <citation type="journal article" date="2018" name="Sci. Rep.">
        <title>Genomic diversity and distribution of Bifidobacterium longum subsp. longum across the human lifespan.</title>
        <authorList>
            <person name="Odamaki T."/>
            <person name="Bottacini F."/>
            <person name="Kato K."/>
            <person name="Mitsuyama E."/>
            <person name="Yoshida K."/>
            <person name="Horigome A."/>
            <person name="Xiao J.Z."/>
            <person name="van Sinderen D."/>
        </authorList>
    </citation>
    <scope>NUCLEOTIDE SEQUENCE [LARGE SCALE GENOMIC DNA]</scope>
    <source>
        <strain evidence="6 12">MCC10015</strain>
        <strain evidence="7 10">MCC10070</strain>
        <strain evidence="8 11">MCC10102</strain>
    </source>
</reference>
<evidence type="ECO:0000313" key="10">
    <source>
        <dbReference type="Proteomes" id="UP000291814"/>
    </source>
</evidence>
<gene>
    <name evidence="6" type="ORF">MCC10015_1329</name>
    <name evidence="7" type="ORF">MCC10070_1248</name>
    <name evidence="8" type="ORF">MCC10102_1348</name>
    <name evidence="9" type="ORF">PWA56_06780</name>
</gene>
<proteinExistence type="predicted"/>
<dbReference type="AlphaFoldDB" id="A0A087ATR8"/>
<dbReference type="SUPFAM" id="SSF88723">
    <property type="entry name" value="PIN domain-like"/>
    <property type="match status" value="1"/>
</dbReference>
<accession>A0A087ATR8</accession>
<dbReference type="GeneID" id="69578426"/>
<dbReference type="InterPro" id="IPR002716">
    <property type="entry name" value="PIN_dom"/>
</dbReference>
<dbReference type="Proteomes" id="UP000292692">
    <property type="component" value="Unassembled WGS sequence"/>
</dbReference>
<dbReference type="InterPro" id="IPR029060">
    <property type="entry name" value="PIN-like_dom_sf"/>
</dbReference>
<evidence type="ECO:0000313" key="6">
    <source>
        <dbReference type="EMBL" id="TCD97117.1"/>
    </source>
</evidence>
<evidence type="ECO:0000256" key="1">
    <source>
        <dbReference type="ARBA" id="ARBA00022722"/>
    </source>
</evidence>
<dbReference type="EMBL" id="SHSV01000025">
    <property type="protein sequence ID" value="TCF45020.1"/>
    <property type="molecule type" value="Genomic_DNA"/>
</dbReference>
<evidence type="ECO:0000313" key="8">
    <source>
        <dbReference type="EMBL" id="TCF45020.1"/>
    </source>
</evidence>